<keyword evidence="5" id="KW-1185">Reference proteome</keyword>
<gene>
    <name evidence="4" type="ORF">HR057_08860</name>
</gene>
<comment type="caution">
    <text evidence="4">The sequence shown here is derived from an EMBL/GenBank/DDBJ whole genome shotgun (WGS) entry which is preliminary data.</text>
</comment>
<dbReference type="PANTHER" id="PTHR12935:SF0">
    <property type="entry name" value="GAMMA-GLUTAMYLCYCLOTRANSFERASE"/>
    <property type="match status" value="1"/>
</dbReference>
<keyword evidence="1" id="KW-0456">Lyase</keyword>
<dbReference type="Pfam" id="PF06094">
    <property type="entry name" value="GGACT"/>
    <property type="match status" value="1"/>
</dbReference>
<dbReference type="Proteomes" id="UP000625804">
    <property type="component" value="Unassembled WGS sequence"/>
</dbReference>
<dbReference type="EMBL" id="JABTTE010000010">
    <property type="protein sequence ID" value="NSL51859.1"/>
    <property type="molecule type" value="Genomic_DNA"/>
</dbReference>
<evidence type="ECO:0000313" key="4">
    <source>
        <dbReference type="EMBL" id="NSL51859.1"/>
    </source>
</evidence>
<feature type="domain" description="Gamma-glutamylcyclotransferase AIG2-like" evidence="3">
    <location>
        <begin position="4"/>
        <end position="121"/>
    </location>
</feature>
<proteinExistence type="predicted"/>
<dbReference type="AlphaFoldDB" id="A0A8J8GDH9"/>
<evidence type="ECO:0000256" key="2">
    <source>
        <dbReference type="PIRSR" id="PIRSR617939-1"/>
    </source>
</evidence>
<dbReference type="Pfam" id="PF13772">
    <property type="entry name" value="AIG2_2"/>
    <property type="match status" value="1"/>
</dbReference>
<organism evidence="4 5">
    <name type="scientific">Calidifontibacillus erzurumensis</name>
    <dbReference type="NCBI Taxonomy" id="2741433"/>
    <lineage>
        <taxon>Bacteria</taxon>
        <taxon>Bacillati</taxon>
        <taxon>Bacillota</taxon>
        <taxon>Bacilli</taxon>
        <taxon>Bacillales</taxon>
        <taxon>Bacillaceae</taxon>
        <taxon>Calidifontibacillus/Schinkia group</taxon>
        <taxon>Calidifontibacillus</taxon>
    </lineage>
</organism>
<dbReference type="GO" id="GO:0003839">
    <property type="term" value="F:gamma-glutamylcyclotransferase activity"/>
    <property type="evidence" value="ECO:0007669"/>
    <property type="project" value="InterPro"/>
</dbReference>
<evidence type="ECO:0000259" key="3">
    <source>
        <dbReference type="Pfam" id="PF06094"/>
    </source>
</evidence>
<dbReference type="RefSeq" id="WP_173731067.1">
    <property type="nucleotide sequence ID" value="NZ_JABTTE010000010.1"/>
</dbReference>
<evidence type="ECO:0000313" key="5">
    <source>
        <dbReference type="Proteomes" id="UP000625804"/>
    </source>
</evidence>
<evidence type="ECO:0000256" key="1">
    <source>
        <dbReference type="ARBA" id="ARBA00023239"/>
    </source>
</evidence>
<dbReference type="InterPro" id="IPR036568">
    <property type="entry name" value="GGCT-like_sf"/>
</dbReference>
<dbReference type="InterPro" id="IPR017939">
    <property type="entry name" value="G-Glutamylcylcotransferase"/>
</dbReference>
<feature type="active site" description="Proton acceptor" evidence="2">
    <location>
        <position position="214"/>
    </location>
</feature>
<dbReference type="SUPFAM" id="SSF110857">
    <property type="entry name" value="Gamma-glutamyl cyclotransferase-like"/>
    <property type="match status" value="2"/>
</dbReference>
<dbReference type="Gene3D" id="3.10.490.10">
    <property type="entry name" value="Gamma-glutamyl cyclotransferase-like"/>
    <property type="match status" value="2"/>
</dbReference>
<name>A0A8J8GDH9_9BACI</name>
<dbReference type="InterPro" id="IPR009288">
    <property type="entry name" value="AIG2-like_dom"/>
</dbReference>
<dbReference type="CDD" id="cd06661">
    <property type="entry name" value="GGCT_like"/>
    <property type="match status" value="2"/>
</dbReference>
<protein>
    <submittedName>
        <fullName evidence="4">Gamma-glutamylcyclotransferase</fullName>
    </submittedName>
</protein>
<dbReference type="PANTHER" id="PTHR12935">
    <property type="entry name" value="GAMMA-GLUTAMYLCYCLOTRANSFERASE"/>
    <property type="match status" value="1"/>
</dbReference>
<reference evidence="4" key="1">
    <citation type="submission" date="2020-06" db="EMBL/GenBank/DDBJ databases">
        <title>A novel thermopfilic bacterium from Erzurum, Turkey.</title>
        <authorList>
            <person name="Adiguzel A."/>
            <person name="Ay H."/>
            <person name="Baltaci M.O."/>
        </authorList>
    </citation>
    <scope>NUCLEOTIDE SEQUENCE</scope>
    <source>
        <strain evidence="4">P2</strain>
    </source>
</reference>
<dbReference type="InterPro" id="IPR013024">
    <property type="entry name" value="GGCT-like"/>
</dbReference>
<sequence>MVNVFVYGTLRKNESNASLLKNAFCLAEQAWTEGVLFDTGFGYPAMTQSSTGYVFGELYKVTESELQSLDHLEGYSPGSTNNLYDRVKQTVYTDQGETMAYVYVAGRKDLLVKKISSGDWKEYRLINRDLKETVHYFAYGSCMDNKRFIEDGANHFFQKMKGVGILSNYTLRFTRKSSQDGMGRADIVEEGGIVEGKVYEIPIQALKDYLYRREGVPFAYRPTFVTVNLNGKMVEALTFVVKNKENETAPPDWYAEEILRGGSEVLSEEYIDRVREHIHMLKIRGR</sequence>
<accession>A0A8J8GDH9</accession>